<keyword evidence="8 10" id="KW-0694">RNA-binding</keyword>
<dbReference type="InterPro" id="IPR027417">
    <property type="entry name" value="P-loop_NTPase"/>
</dbReference>
<dbReference type="Gene3D" id="1.10.40.50">
    <property type="entry name" value="Probable gtpase engc, domain 3"/>
    <property type="match status" value="1"/>
</dbReference>
<keyword evidence="5 10" id="KW-0547">Nucleotide-binding</keyword>
<dbReference type="InterPro" id="IPR010914">
    <property type="entry name" value="RsgA_GTPase_dom"/>
</dbReference>
<evidence type="ECO:0000313" key="14">
    <source>
        <dbReference type="Proteomes" id="UP000216361"/>
    </source>
</evidence>
<dbReference type="EC" id="3.6.1.-" evidence="10"/>
<gene>
    <name evidence="10 13" type="primary">rsgA</name>
    <name evidence="13" type="ORF">CHR90_04265</name>
</gene>
<comment type="cofactor">
    <cofactor evidence="10">
        <name>Zn(2+)</name>
        <dbReference type="ChEBI" id="CHEBI:29105"/>
    </cofactor>
    <text evidence="10">Binds 1 zinc ion per subunit.</text>
</comment>
<dbReference type="NCBIfam" id="TIGR00157">
    <property type="entry name" value="ribosome small subunit-dependent GTPase A"/>
    <property type="match status" value="1"/>
</dbReference>
<dbReference type="OrthoDB" id="9809485at2"/>
<evidence type="ECO:0000256" key="7">
    <source>
        <dbReference type="ARBA" id="ARBA00022833"/>
    </source>
</evidence>
<feature type="binding site" evidence="10">
    <location>
        <position position="316"/>
    </location>
    <ligand>
        <name>Zn(2+)</name>
        <dbReference type="ChEBI" id="CHEBI:29105"/>
    </ligand>
</feature>
<evidence type="ECO:0000256" key="2">
    <source>
        <dbReference type="ARBA" id="ARBA00022517"/>
    </source>
</evidence>
<feature type="binding site" evidence="10">
    <location>
        <position position="303"/>
    </location>
    <ligand>
        <name>Zn(2+)</name>
        <dbReference type="ChEBI" id="CHEBI:29105"/>
    </ligand>
</feature>
<dbReference type="AlphaFoldDB" id="A0A255XVZ7"/>
<dbReference type="InterPro" id="IPR004881">
    <property type="entry name" value="Ribosome_biogen_GTPase_RsgA"/>
</dbReference>
<dbReference type="GO" id="GO:0005737">
    <property type="term" value="C:cytoplasm"/>
    <property type="evidence" value="ECO:0007669"/>
    <property type="project" value="UniProtKB-SubCell"/>
</dbReference>
<dbReference type="GO" id="GO:0019843">
    <property type="term" value="F:rRNA binding"/>
    <property type="evidence" value="ECO:0007669"/>
    <property type="project" value="UniProtKB-KW"/>
</dbReference>
<keyword evidence="6 10" id="KW-0378">Hydrolase</keyword>
<keyword evidence="7 10" id="KW-0862">Zinc</keyword>
<keyword evidence="3 10" id="KW-0479">Metal-binding</keyword>
<evidence type="ECO:0000256" key="1">
    <source>
        <dbReference type="ARBA" id="ARBA00022490"/>
    </source>
</evidence>
<dbReference type="GO" id="GO:0003924">
    <property type="term" value="F:GTPase activity"/>
    <property type="evidence" value="ECO:0007669"/>
    <property type="project" value="UniProtKB-UniRule"/>
</dbReference>
<feature type="binding site" evidence="10">
    <location>
        <begin position="173"/>
        <end position="176"/>
    </location>
    <ligand>
        <name>GTP</name>
        <dbReference type="ChEBI" id="CHEBI:37565"/>
    </ligand>
</feature>
<name>A0A255XVZ7_9PROT</name>
<dbReference type="PROSITE" id="PS51721">
    <property type="entry name" value="G_CP"/>
    <property type="match status" value="1"/>
</dbReference>
<keyword evidence="9 10" id="KW-0342">GTP-binding</keyword>
<feature type="domain" description="EngC GTPase" evidence="11">
    <location>
        <begin position="134"/>
        <end position="280"/>
    </location>
</feature>
<dbReference type="Proteomes" id="UP000216361">
    <property type="component" value="Unassembled WGS sequence"/>
</dbReference>
<comment type="subcellular location">
    <subcellularLocation>
        <location evidence="10">Cytoplasm</location>
    </subcellularLocation>
</comment>
<comment type="caution">
    <text evidence="13">The sequence shown here is derived from an EMBL/GenBank/DDBJ whole genome shotgun (WGS) entry which is preliminary data.</text>
</comment>
<feature type="domain" description="CP-type G" evidence="12">
    <location>
        <begin position="125"/>
        <end position="282"/>
    </location>
</feature>
<accession>A0A255XVZ7</accession>
<keyword evidence="2 10" id="KW-0690">Ribosome biogenesis</keyword>
<reference evidence="13 14" key="1">
    <citation type="submission" date="2017-07" db="EMBL/GenBank/DDBJ databases">
        <title>Elstera cyanobacteriorum sp. nov., a novel bacterium isolated from cyanobacterial aggregates in a eutrophic lake.</title>
        <authorList>
            <person name="Cai H."/>
        </authorList>
    </citation>
    <scope>NUCLEOTIDE SEQUENCE [LARGE SCALE GENOMIC DNA]</scope>
    <source>
        <strain evidence="13 14">TH019</strain>
    </source>
</reference>
<evidence type="ECO:0000259" key="12">
    <source>
        <dbReference type="PROSITE" id="PS51721"/>
    </source>
</evidence>
<feature type="binding site" evidence="10">
    <location>
        <position position="310"/>
    </location>
    <ligand>
        <name>Zn(2+)</name>
        <dbReference type="ChEBI" id="CHEBI:29105"/>
    </ligand>
</feature>
<sequence length="356" mass="38112">MRWRAQGRSRIKAWPCEAGAMTALAALGWTPVLAQAFRDLGASGLIPARLAVEHRRGYDALCEMKGGLRPVAAVLPGRLRRDLAAQGESLAVGDWVALRPADKGLHPIAALLPRRSAFVRKTAGDRAVRQIVAANLDKIFIAMAVSEDFNPRRLERYLTACANADVAPILLLTKADLADDLDVRLTAVRAVAPELPCVPLSLISGAGIAEVRALIGPGESLALVGSSGVGKSSLANALLGEAKLSVGATSDQGKGRHTTTRRELLPLPGGGVLIDTPGMREFHLWEAEVSEGFPDIETLATDCRFRDCRHQSEPECAVRAAVTLGALDPARLAAFHKLREEQDQAEKLRRERGSKS</sequence>
<dbReference type="Pfam" id="PF03193">
    <property type="entry name" value="RsgA_GTPase"/>
    <property type="match status" value="1"/>
</dbReference>
<dbReference type="PROSITE" id="PS50936">
    <property type="entry name" value="ENGC_GTPASE"/>
    <property type="match status" value="1"/>
</dbReference>
<feature type="binding site" evidence="10">
    <location>
        <position position="308"/>
    </location>
    <ligand>
        <name>Zn(2+)</name>
        <dbReference type="ChEBI" id="CHEBI:29105"/>
    </ligand>
</feature>
<dbReference type="CDD" id="cd01854">
    <property type="entry name" value="YjeQ_EngC"/>
    <property type="match status" value="1"/>
</dbReference>
<evidence type="ECO:0000256" key="9">
    <source>
        <dbReference type="ARBA" id="ARBA00023134"/>
    </source>
</evidence>
<dbReference type="EMBL" id="NOXS01000027">
    <property type="protein sequence ID" value="OYQ20595.1"/>
    <property type="molecule type" value="Genomic_DNA"/>
</dbReference>
<feature type="binding site" evidence="10">
    <location>
        <begin position="225"/>
        <end position="233"/>
    </location>
    <ligand>
        <name>GTP</name>
        <dbReference type="ChEBI" id="CHEBI:37565"/>
    </ligand>
</feature>
<proteinExistence type="inferred from homology"/>
<evidence type="ECO:0000256" key="10">
    <source>
        <dbReference type="HAMAP-Rule" id="MF_01820"/>
    </source>
</evidence>
<evidence type="ECO:0000256" key="3">
    <source>
        <dbReference type="ARBA" id="ARBA00022723"/>
    </source>
</evidence>
<comment type="subunit">
    <text evidence="10">Monomer. Associates with 30S ribosomal subunit, binds 16S rRNA.</text>
</comment>
<evidence type="ECO:0000256" key="5">
    <source>
        <dbReference type="ARBA" id="ARBA00022741"/>
    </source>
</evidence>
<dbReference type="GO" id="GO:0005525">
    <property type="term" value="F:GTP binding"/>
    <property type="evidence" value="ECO:0007669"/>
    <property type="project" value="UniProtKB-UniRule"/>
</dbReference>
<dbReference type="InterPro" id="IPR030378">
    <property type="entry name" value="G_CP_dom"/>
</dbReference>
<dbReference type="PANTHER" id="PTHR32120">
    <property type="entry name" value="SMALL RIBOSOMAL SUBUNIT BIOGENESIS GTPASE RSGA"/>
    <property type="match status" value="1"/>
</dbReference>
<organism evidence="13 14">
    <name type="scientific">Elstera cyanobacteriorum</name>
    <dbReference type="NCBI Taxonomy" id="2022747"/>
    <lineage>
        <taxon>Bacteria</taxon>
        <taxon>Pseudomonadati</taxon>
        <taxon>Pseudomonadota</taxon>
        <taxon>Alphaproteobacteria</taxon>
        <taxon>Rhodospirillales</taxon>
        <taxon>Rhodospirillaceae</taxon>
        <taxon>Elstera</taxon>
    </lineage>
</organism>
<comment type="function">
    <text evidence="10">One of several proteins that assist in the late maturation steps of the functional core of the 30S ribosomal subunit. Helps release RbfA from mature subunits. May play a role in the assembly of ribosomal proteins into the subunit. Circularly permuted GTPase that catalyzes slow GTP hydrolysis, GTPase activity is stimulated by the 30S ribosomal subunit.</text>
</comment>
<keyword evidence="14" id="KW-1185">Reference proteome</keyword>
<dbReference type="HAMAP" id="MF_01820">
    <property type="entry name" value="GTPase_RsgA"/>
    <property type="match status" value="1"/>
</dbReference>
<evidence type="ECO:0000256" key="8">
    <source>
        <dbReference type="ARBA" id="ARBA00022884"/>
    </source>
</evidence>
<comment type="similarity">
    <text evidence="10">Belongs to the TRAFAC class YlqF/YawG GTPase family. RsgA subfamily.</text>
</comment>
<dbReference type="SUPFAM" id="SSF52540">
    <property type="entry name" value="P-loop containing nucleoside triphosphate hydrolases"/>
    <property type="match status" value="1"/>
</dbReference>
<dbReference type="PANTHER" id="PTHR32120:SF10">
    <property type="entry name" value="SMALL RIBOSOMAL SUBUNIT BIOGENESIS GTPASE RSGA"/>
    <property type="match status" value="1"/>
</dbReference>
<protein>
    <recommendedName>
        <fullName evidence="10">Small ribosomal subunit biogenesis GTPase RsgA</fullName>
        <ecNumber evidence="10">3.6.1.-</ecNumber>
    </recommendedName>
</protein>
<keyword evidence="4 10" id="KW-0699">rRNA-binding</keyword>
<dbReference type="GO" id="GO:0046872">
    <property type="term" value="F:metal ion binding"/>
    <property type="evidence" value="ECO:0007669"/>
    <property type="project" value="UniProtKB-KW"/>
</dbReference>
<dbReference type="Gene3D" id="3.40.50.300">
    <property type="entry name" value="P-loop containing nucleotide triphosphate hydrolases"/>
    <property type="match status" value="1"/>
</dbReference>
<keyword evidence="1 10" id="KW-0963">Cytoplasm</keyword>
<evidence type="ECO:0000259" key="11">
    <source>
        <dbReference type="PROSITE" id="PS50936"/>
    </source>
</evidence>
<evidence type="ECO:0000256" key="4">
    <source>
        <dbReference type="ARBA" id="ARBA00022730"/>
    </source>
</evidence>
<dbReference type="GO" id="GO:0042274">
    <property type="term" value="P:ribosomal small subunit biogenesis"/>
    <property type="evidence" value="ECO:0007669"/>
    <property type="project" value="UniProtKB-UniRule"/>
</dbReference>
<evidence type="ECO:0000313" key="13">
    <source>
        <dbReference type="EMBL" id="OYQ20595.1"/>
    </source>
</evidence>
<evidence type="ECO:0000256" key="6">
    <source>
        <dbReference type="ARBA" id="ARBA00022801"/>
    </source>
</evidence>